<keyword evidence="4" id="KW-0547">Nucleotide-binding</keyword>
<evidence type="ECO:0000256" key="7">
    <source>
        <dbReference type="ARBA" id="ARBA00023146"/>
    </source>
</evidence>
<dbReference type="GO" id="GO:0006426">
    <property type="term" value="P:glycyl-tRNA aminoacylation"/>
    <property type="evidence" value="ECO:0007669"/>
    <property type="project" value="InterPro"/>
</dbReference>
<keyword evidence="3" id="KW-0436">Ligase</keyword>
<accession>A0A383ENB5</accession>
<evidence type="ECO:0000256" key="1">
    <source>
        <dbReference type="ARBA" id="ARBA00008226"/>
    </source>
</evidence>
<sequence>RVIEARLSDAKFFWDKNKNQSLIKQIGKLKNLSFFNQLGTFYDKTQRLRKLASPVSDQLSLSKEKIEVASSICKVDLTSDLVGEFPELQGVMGRHFAIEQGFDEGVSTAISDHYLPIGINSKVPKKPISMAVSLIDKIDTLVGFFGINEKPTSSKDPFALRRIAIGLLRIVIENKLNVQLKDLINYSIVIYEEQNVKFINTLVTKEVLIFLKERFKNILKDKKIRNDIIE</sequence>
<evidence type="ECO:0000256" key="8">
    <source>
        <dbReference type="ARBA" id="ARBA00047937"/>
    </source>
</evidence>
<evidence type="ECO:0000313" key="9">
    <source>
        <dbReference type="EMBL" id="SVE57810.1"/>
    </source>
</evidence>
<dbReference type="InterPro" id="IPR015944">
    <property type="entry name" value="Gly-tRNA-synth_bsu"/>
</dbReference>
<dbReference type="GO" id="GO:0005829">
    <property type="term" value="C:cytosol"/>
    <property type="evidence" value="ECO:0007669"/>
    <property type="project" value="TreeGrafter"/>
</dbReference>
<dbReference type="Pfam" id="PF02092">
    <property type="entry name" value="tRNA_synt_2f"/>
    <property type="match status" value="1"/>
</dbReference>
<keyword evidence="5" id="KW-0067">ATP-binding</keyword>
<feature type="non-terminal residue" evidence="9">
    <location>
        <position position="230"/>
    </location>
</feature>
<dbReference type="EMBL" id="UINC01227071">
    <property type="protein sequence ID" value="SVE57810.1"/>
    <property type="molecule type" value="Genomic_DNA"/>
</dbReference>
<dbReference type="AlphaFoldDB" id="A0A383ENB5"/>
<name>A0A383ENB5_9ZZZZ</name>
<evidence type="ECO:0000256" key="2">
    <source>
        <dbReference type="ARBA" id="ARBA00012829"/>
    </source>
</evidence>
<keyword evidence="7" id="KW-0030">Aminoacyl-tRNA synthetase</keyword>
<dbReference type="InterPro" id="IPR006194">
    <property type="entry name" value="Gly-tRNA-synth_heterodimer"/>
</dbReference>
<dbReference type="SUPFAM" id="SSF109604">
    <property type="entry name" value="HD-domain/PDEase-like"/>
    <property type="match status" value="1"/>
</dbReference>
<evidence type="ECO:0000256" key="3">
    <source>
        <dbReference type="ARBA" id="ARBA00022598"/>
    </source>
</evidence>
<comment type="catalytic activity">
    <reaction evidence="8">
        <text>tRNA(Gly) + glycine + ATP = glycyl-tRNA(Gly) + AMP + diphosphate</text>
        <dbReference type="Rhea" id="RHEA:16013"/>
        <dbReference type="Rhea" id="RHEA-COMP:9664"/>
        <dbReference type="Rhea" id="RHEA-COMP:9683"/>
        <dbReference type="ChEBI" id="CHEBI:30616"/>
        <dbReference type="ChEBI" id="CHEBI:33019"/>
        <dbReference type="ChEBI" id="CHEBI:57305"/>
        <dbReference type="ChEBI" id="CHEBI:78442"/>
        <dbReference type="ChEBI" id="CHEBI:78522"/>
        <dbReference type="ChEBI" id="CHEBI:456215"/>
        <dbReference type="EC" id="6.1.1.14"/>
    </reaction>
</comment>
<protein>
    <recommendedName>
        <fullName evidence="2">glycine--tRNA ligase</fullName>
        <ecNumber evidence="2">6.1.1.14</ecNumber>
    </recommendedName>
</protein>
<feature type="non-terminal residue" evidence="9">
    <location>
        <position position="1"/>
    </location>
</feature>
<organism evidence="9">
    <name type="scientific">marine metagenome</name>
    <dbReference type="NCBI Taxonomy" id="408172"/>
    <lineage>
        <taxon>unclassified sequences</taxon>
        <taxon>metagenomes</taxon>
        <taxon>ecological metagenomes</taxon>
    </lineage>
</organism>
<evidence type="ECO:0000256" key="5">
    <source>
        <dbReference type="ARBA" id="ARBA00022840"/>
    </source>
</evidence>
<evidence type="ECO:0000256" key="4">
    <source>
        <dbReference type="ARBA" id="ARBA00022741"/>
    </source>
</evidence>
<dbReference type="GO" id="GO:0004820">
    <property type="term" value="F:glycine-tRNA ligase activity"/>
    <property type="evidence" value="ECO:0007669"/>
    <property type="project" value="UniProtKB-EC"/>
</dbReference>
<reference evidence="9" key="1">
    <citation type="submission" date="2018-05" db="EMBL/GenBank/DDBJ databases">
        <authorList>
            <person name="Lanie J.A."/>
            <person name="Ng W.-L."/>
            <person name="Kazmierczak K.M."/>
            <person name="Andrzejewski T.M."/>
            <person name="Davidsen T.M."/>
            <person name="Wayne K.J."/>
            <person name="Tettelin H."/>
            <person name="Glass J.I."/>
            <person name="Rusch D."/>
            <person name="Podicherti R."/>
            <person name="Tsui H.-C.T."/>
            <person name="Winkler M.E."/>
        </authorList>
    </citation>
    <scope>NUCLEOTIDE SEQUENCE</scope>
</reference>
<dbReference type="PANTHER" id="PTHR30075">
    <property type="entry name" value="GLYCYL-TRNA SYNTHETASE"/>
    <property type="match status" value="1"/>
</dbReference>
<comment type="similarity">
    <text evidence="1">Belongs to the class-II aminoacyl-tRNA synthetase family.</text>
</comment>
<evidence type="ECO:0000256" key="6">
    <source>
        <dbReference type="ARBA" id="ARBA00022917"/>
    </source>
</evidence>
<gene>
    <name evidence="9" type="ORF">METZ01_LOCUS510664</name>
</gene>
<dbReference type="GO" id="GO:0005524">
    <property type="term" value="F:ATP binding"/>
    <property type="evidence" value="ECO:0007669"/>
    <property type="project" value="UniProtKB-KW"/>
</dbReference>
<dbReference type="EC" id="6.1.1.14" evidence="2"/>
<dbReference type="PROSITE" id="PS50861">
    <property type="entry name" value="AA_TRNA_LIGASE_II_GLYAB"/>
    <property type="match status" value="1"/>
</dbReference>
<dbReference type="PANTHER" id="PTHR30075:SF2">
    <property type="entry name" value="GLYCINE--TRNA LIGASE, CHLOROPLASTIC_MITOCHONDRIAL 2"/>
    <property type="match status" value="1"/>
</dbReference>
<proteinExistence type="inferred from homology"/>
<keyword evidence="6" id="KW-0648">Protein biosynthesis</keyword>